<dbReference type="Gene3D" id="3.40.50.1820">
    <property type="entry name" value="alpha/beta hydrolase"/>
    <property type="match status" value="1"/>
</dbReference>
<evidence type="ECO:0000313" key="3">
    <source>
        <dbReference type="Proteomes" id="UP000186917"/>
    </source>
</evidence>
<dbReference type="Pfam" id="PF00561">
    <property type="entry name" value="Abhydrolase_1"/>
    <property type="match status" value="1"/>
</dbReference>
<dbReference type="InterPro" id="IPR029058">
    <property type="entry name" value="AB_hydrolase_fold"/>
</dbReference>
<feature type="domain" description="AB hydrolase-1" evidence="1">
    <location>
        <begin position="1"/>
        <end position="216"/>
    </location>
</feature>
<evidence type="ECO:0000259" key="1">
    <source>
        <dbReference type="Pfam" id="PF00561"/>
    </source>
</evidence>
<proteinExistence type="predicted"/>
<dbReference type="EMBL" id="FTOR01000013">
    <property type="protein sequence ID" value="SIT33663.1"/>
    <property type="molecule type" value="Genomic_DNA"/>
</dbReference>
<dbReference type="STRING" id="477680.SAMN05421788_11340"/>
<dbReference type="PRINTS" id="PR00111">
    <property type="entry name" value="ABHYDROLASE"/>
</dbReference>
<dbReference type="OrthoDB" id="9780932at2"/>
<reference evidence="3" key="1">
    <citation type="submission" date="2017-01" db="EMBL/GenBank/DDBJ databases">
        <authorList>
            <person name="Varghese N."/>
            <person name="Submissions S."/>
        </authorList>
    </citation>
    <scope>NUCLEOTIDE SEQUENCE [LARGE SCALE GENOMIC DNA]</scope>
    <source>
        <strain evidence="3">DSM 21054</strain>
    </source>
</reference>
<evidence type="ECO:0000313" key="2">
    <source>
        <dbReference type="EMBL" id="SIT33663.1"/>
    </source>
</evidence>
<organism evidence="2 3">
    <name type="scientific">Filimonas lacunae</name>
    <dbReference type="NCBI Taxonomy" id="477680"/>
    <lineage>
        <taxon>Bacteria</taxon>
        <taxon>Pseudomonadati</taxon>
        <taxon>Bacteroidota</taxon>
        <taxon>Chitinophagia</taxon>
        <taxon>Chitinophagales</taxon>
        <taxon>Chitinophagaceae</taxon>
        <taxon>Filimonas</taxon>
    </lineage>
</organism>
<dbReference type="AlphaFoldDB" id="A0A173MBV6"/>
<dbReference type="PANTHER" id="PTHR46438">
    <property type="entry name" value="ALPHA/BETA-HYDROLASES SUPERFAMILY PROTEIN"/>
    <property type="match status" value="1"/>
</dbReference>
<dbReference type="Proteomes" id="UP000186917">
    <property type="component" value="Unassembled WGS sequence"/>
</dbReference>
<dbReference type="KEGG" id="fln:FLA_1012"/>
<gene>
    <name evidence="2" type="ORF">SAMN05421788_11340</name>
</gene>
<dbReference type="InterPro" id="IPR000073">
    <property type="entry name" value="AB_hydrolase_1"/>
</dbReference>
<dbReference type="SUPFAM" id="SSF53474">
    <property type="entry name" value="alpha/beta-Hydrolases"/>
    <property type="match status" value="1"/>
</dbReference>
<protein>
    <submittedName>
        <fullName evidence="2">Pimeloyl-ACP methyl ester carboxylesterase</fullName>
    </submittedName>
</protein>
<name>A0A173MBV6_9BACT</name>
<sequence length="233" mass="26327">MILLHGLFGRLSNWETVIDHFKTSYDIHVPALPIFDSPPKADQLLYLTSFLDNYIQQHCLKDVILIGNSLGGHVAILYASLHGDKVKELVLTGSSGLYENTNIGAFPRRSSYDYIRERVAYTFYNPAMATEELVLEVMEVTTDSAKCLCTIRMAKSAQRNYVADLLPGIEVPVWLIWGKEDKVTPVHVAYEFADLLPHAHLTVFDECGHVPMMEKPDHFNAVLSSYLRVQKTN</sequence>
<accession>A0A173MBV6</accession>
<keyword evidence="3" id="KW-1185">Reference proteome</keyword>